<dbReference type="Pfam" id="PF02542">
    <property type="entry name" value="YgbB"/>
    <property type="match status" value="1"/>
</dbReference>
<dbReference type="KEGG" id="tcd:AAIA72_04575"/>
<dbReference type="AlphaFoldDB" id="A0AB39UY63"/>
<reference evidence="12" key="1">
    <citation type="submission" date="2024-05" db="EMBL/GenBank/DDBJ databases">
        <title>Genome sequencing of novel strain.</title>
        <authorList>
            <person name="Ganbat D."/>
            <person name="Ganbat S."/>
            <person name="Lee S.-J."/>
        </authorList>
    </citation>
    <scope>NUCLEOTIDE SEQUENCE</scope>
    <source>
        <strain evidence="12">SMD15-11</strain>
    </source>
</reference>
<evidence type="ECO:0000256" key="3">
    <source>
        <dbReference type="ARBA" id="ARBA00008480"/>
    </source>
</evidence>
<dbReference type="PANTHER" id="PTHR43181">
    <property type="entry name" value="2-C-METHYL-D-ERYTHRITOL 2,4-CYCLODIPHOSPHATE SYNTHASE, CHLOROPLASTIC"/>
    <property type="match status" value="1"/>
</dbReference>
<dbReference type="GO" id="GO:0008685">
    <property type="term" value="F:2-C-methyl-D-erythritol 2,4-cyclodiphosphate synthase activity"/>
    <property type="evidence" value="ECO:0007669"/>
    <property type="project" value="UniProtKB-UniRule"/>
</dbReference>
<dbReference type="EMBL" id="CP154858">
    <property type="protein sequence ID" value="XDT73252.1"/>
    <property type="molecule type" value="Genomic_DNA"/>
</dbReference>
<feature type="binding site" evidence="9">
    <location>
        <position position="8"/>
    </location>
    <ligand>
        <name>a divalent metal cation</name>
        <dbReference type="ChEBI" id="CHEBI:60240"/>
    </ligand>
</feature>
<dbReference type="HAMAP" id="MF_00107">
    <property type="entry name" value="IspF"/>
    <property type="match status" value="1"/>
</dbReference>
<dbReference type="Gene3D" id="3.30.1330.50">
    <property type="entry name" value="2-C-methyl-D-erythritol 2,4-cyclodiphosphate synthase"/>
    <property type="match status" value="1"/>
</dbReference>
<dbReference type="GO" id="GO:0046872">
    <property type="term" value="F:metal ion binding"/>
    <property type="evidence" value="ECO:0007669"/>
    <property type="project" value="UniProtKB-KW"/>
</dbReference>
<dbReference type="PANTHER" id="PTHR43181:SF1">
    <property type="entry name" value="2-C-METHYL-D-ERYTHRITOL 2,4-CYCLODIPHOSPHATE SYNTHASE, CHLOROPLASTIC"/>
    <property type="match status" value="1"/>
</dbReference>
<comment type="subunit">
    <text evidence="4 9">Homotrimer.</text>
</comment>
<dbReference type="InterPro" id="IPR020555">
    <property type="entry name" value="MECDP_synthase_CS"/>
</dbReference>
<keyword evidence="8 9" id="KW-0456">Lyase</keyword>
<evidence type="ECO:0000256" key="5">
    <source>
        <dbReference type="ARBA" id="ARBA00012579"/>
    </source>
</evidence>
<organism evidence="12">
    <name type="scientific">Thermohahella caldifontis</name>
    <dbReference type="NCBI Taxonomy" id="3142973"/>
    <lineage>
        <taxon>Bacteria</taxon>
        <taxon>Pseudomonadati</taxon>
        <taxon>Pseudomonadota</taxon>
        <taxon>Gammaproteobacteria</taxon>
        <taxon>Oceanospirillales</taxon>
        <taxon>Hahellaceae</taxon>
        <taxon>Thermohahella</taxon>
    </lineage>
</organism>
<dbReference type="EC" id="4.6.1.12" evidence="5 9"/>
<evidence type="ECO:0000256" key="4">
    <source>
        <dbReference type="ARBA" id="ARBA00011233"/>
    </source>
</evidence>
<keyword evidence="6 9" id="KW-0479">Metal-binding</keyword>
<feature type="binding site" evidence="9">
    <location>
        <begin position="8"/>
        <end position="10"/>
    </location>
    <ligand>
        <name>4-CDP-2-C-methyl-D-erythritol 2-phosphate</name>
        <dbReference type="ChEBI" id="CHEBI:57919"/>
    </ligand>
</feature>
<feature type="domain" description="2-C-methyl-D-erythritol 2,4-cyclodiphosphate synthase" evidence="11">
    <location>
        <begin position="1"/>
        <end position="156"/>
    </location>
</feature>
<feature type="binding site" evidence="9">
    <location>
        <begin position="36"/>
        <end position="37"/>
    </location>
    <ligand>
        <name>4-CDP-2-C-methyl-D-erythritol 2-phosphate</name>
        <dbReference type="ChEBI" id="CHEBI:57919"/>
    </ligand>
</feature>
<comment type="pathway">
    <text evidence="2 9">Isoprenoid biosynthesis; isopentenyl diphosphate biosynthesis via DXP pathway; isopentenyl diphosphate from 1-deoxy-D-xylulose 5-phosphate: step 4/6.</text>
</comment>
<dbReference type="InterPro" id="IPR036571">
    <property type="entry name" value="MECDP_synthase_sf"/>
</dbReference>
<evidence type="ECO:0000256" key="8">
    <source>
        <dbReference type="ARBA" id="ARBA00023239"/>
    </source>
</evidence>
<comment type="function">
    <text evidence="9">Involved in the biosynthesis of isopentenyl diphosphate (IPP) and dimethylallyl diphosphate (DMAPP), two major building blocks of isoprenoid compounds. Catalyzes the conversion of 4-diphosphocytidyl-2-C-methyl-D-erythritol 2-phosphate (CDP-ME2P) to 2-C-methyl-D-erythritol 2,4-cyclodiphosphate (ME-CPP) with a corresponding release of cytidine 5-monophosphate (CMP).</text>
</comment>
<evidence type="ECO:0000256" key="6">
    <source>
        <dbReference type="ARBA" id="ARBA00022723"/>
    </source>
</evidence>
<feature type="site" description="Transition state stabilizer" evidence="9">
    <location>
        <position position="135"/>
    </location>
</feature>
<sequence>MRIGHGFDVHAFDKSRPGPIRLGGLDIPCDWALKAHSDGDVLLHALMDAMLGAAALGDIGHLFPDTDSKWKGADSGELLREVCRRVQGEGWQLGNCDVTVVAQSPRLAPHIGAMREAVARLCDVEAGCVSIKATTTERLGYIGREEGIAVHVVVLLERRSA</sequence>
<feature type="binding site" evidence="9">
    <location>
        <position position="10"/>
    </location>
    <ligand>
        <name>a divalent metal cation</name>
        <dbReference type="ChEBI" id="CHEBI:60240"/>
    </ligand>
</feature>
<feature type="site" description="Transition state stabilizer" evidence="9">
    <location>
        <position position="36"/>
    </location>
</feature>
<evidence type="ECO:0000259" key="11">
    <source>
        <dbReference type="Pfam" id="PF02542"/>
    </source>
</evidence>
<comment type="caution">
    <text evidence="9">Lacks conserved residue(s) required for the propagation of feature annotation.</text>
</comment>
<proteinExistence type="inferred from homology"/>
<evidence type="ECO:0000256" key="10">
    <source>
        <dbReference type="RuleBase" id="RU004395"/>
    </source>
</evidence>
<keyword evidence="7 9" id="KW-0414">Isoprene biosynthesis</keyword>
<comment type="cofactor">
    <cofactor evidence="9">
        <name>a divalent metal cation</name>
        <dbReference type="ChEBI" id="CHEBI:60240"/>
    </cofactor>
    <text evidence="9">Binds 1 divalent metal cation per subunit.</text>
</comment>
<dbReference type="RefSeq" id="WP_369602246.1">
    <property type="nucleotide sequence ID" value="NZ_CP154858.1"/>
</dbReference>
<gene>
    <name evidence="9 12" type="primary">ispF</name>
    <name evidence="12" type="ORF">AAIA72_04575</name>
</gene>
<feature type="binding site" evidence="9">
    <location>
        <begin position="134"/>
        <end position="137"/>
    </location>
    <ligand>
        <name>4-CDP-2-C-methyl-D-erythritol 2-phosphate</name>
        <dbReference type="ChEBI" id="CHEBI:57919"/>
    </ligand>
</feature>
<dbReference type="InterPro" id="IPR003526">
    <property type="entry name" value="MECDP_synthase"/>
</dbReference>
<name>A0AB39UY63_9GAMM</name>
<evidence type="ECO:0000256" key="1">
    <source>
        <dbReference type="ARBA" id="ARBA00000200"/>
    </source>
</evidence>
<dbReference type="CDD" id="cd00554">
    <property type="entry name" value="MECDP_synthase"/>
    <property type="match status" value="1"/>
</dbReference>
<dbReference type="SUPFAM" id="SSF69765">
    <property type="entry name" value="IpsF-like"/>
    <property type="match status" value="1"/>
</dbReference>
<evidence type="ECO:0000256" key="2">
    <source>
        <dbReference type="ARBA" id="ARBA00004709"/>
    </source>
</evidence>
<dbReference type="PROSITE" id="PS01350">
    <property type="entry name" value="ISPF"/>
    <property type="match status" value="1"/>
</dbReference>
<dbReference type="GO" id="GO:0016114">
    <property type="term" value="P:terpenoid biosynthetic process"/>
    <property type="evidence" value="ECO:0007669"/>
    <property type="project" value="InterPro"/>
</dbReference>
<accession>A0AB39UY63</accession>
<dbReference type="FunFam" id="3.30.1330.50:FF:000001">
    <property type="entry name" value="2-C-methyl-D-erythritol 2,4-cyclodiphosphate synthase"/>
    <property type="match status" value="1"/>
</dbReference>
<protein>
    <recommendedName>
        <fullName evidence="5 9">2-C-methyl-D-erythritol 2,4-cyclodiphosphate synthase</fullName>
        <shortName evidence="9">MECDP-synthase</shortName>
        <shortName evidence="9">MECPP-synthase</shortName>
        <shortName evidence="9">MECPS</shortName>
        <ecNumber evidence="5 9">4.6.1.12</ecNumber>
    </recommendedName>
</protein>
<comment type="similarity">
    <text evidence="3 9 10">Belongs to the IspF family.</text>
</comment>
<feature type="binding site" evidence="9">
    <location>
        <position position="44"/>
    </location>
    <ligand>
        <name>a divalent metal cation</name>
        <dbReference type="ChEBI" id="CHEBI:60240"/>
    </ligand>
</feature>
<feature type="binding site" evidence="9">
    <location>
        <begin position="58"/>
        <end position="60"/>
    </location>
    <ligand>
        <name>4-CDP-2-C-methyl-D-erythritol 2-phosphate</name>
        <dbReference type="ChEBI" id="CHEBI:57919"/>
    </ligand>
</feature>
<feature type="binding site" evidence="9">
    <location>
        <begin position="63"/>
        <end position="67"/>
    </location>
    <ligand>
        <name>4-CDP-2-C-methyl-D-erythritol 2-phosphate</name>
        <dbReference type="ChEBI" id="CHEBI:57919"/>
    </ligand>
</feature>
<evidence type="ECO:0000256" key="7">
    <source>
        <dbReference type="ARBA" id="ARBA00023229"/>
    </source>
</evidence>
<dbReference type="NCBIfam" id="TIGR00151">
    <property type="entry name" value="ispF"/>
    <property type="match status" value="1"/>
</dbReference>
<evidence type="ECO:0000313" key="12">
    <source>
        <dbReference type="EMBL" id="XDT73252.1"/>
    </source>
</evidence>
<evidence type="ECO:0000256" key="9">
    <source>
        <dbReference type="HAMAP-Rule" id="MF_00107"/>
    </source>
</evidence>
<feature type="binding site" evidence="9">
    <location>
        <position position="144"/>
    </location>
    <ligand>
        <name>4-CDP-2-C-methyl-D-erythritol 2-phosphate</name>
        <dbReference type="ChEBI" id="CHEBI:57919"/>
    </ligand>
</feature>
<dbReference type="GO" id="GO:0019288">
    <property type="term" value="P:isopentenyl diphosphate biosynthetic process, methylerythritol 4-phosphate pathway"/>
    <property type="evidence" value="ECO:0007669"/>
    <property type="project" value="UniProtKB-UniRule"/>
</dbReference>
<comment type="catalytic activity">
    <reaction evidence="1 9 10">
        <text>4-CDP-2-C-methyl-D-erythritol 2-phosphate = 2-C-methyl-D-erythritol 2,4-cyclic diphosphate + CMP</text>
        <dbReference type="Rhea" id="RHEA:23864"/>
        <dbReference type="ChEBI" id="CHEBI:57919"/>
        <dbReference type="ChEBI" id="CHEBI:58483"/>
        <dbReference type="ChEBI" id="CHEBI:60377"/>
        <dbReference type="EC" id="4.6.1.12"/>
    </reaction>
</comment>